<sequence length="87" mass="9893">METVMRMVEEQENMRVPEELVPYCPACGEPMSMNLRCDDTFVEDGSWHETSLRYAEFIRRTSGKKVLFLELGVGMTPPSSSSIRSGE</sequence>
<dbReference type="EMBL" id="WKOD01000010">
    <property type="protein sequence ID" value="MSA68439.1"/>
    <property type="molecule type" value="Genomic_DNA"/>
</dbReference>
<dbReference type="AlphaFoldDB" id="A0A6A8GWW3"/>
<evidence type="ECO:0000313" key="1">
    <source>
        <dbReference type="EMBL" id="MSA68439.1"/>
    </source>
</evidence>
<dbReference type="SUPFAM" id="SSF52467">
    <property type="entry name" value="DHS-like NAD/FAD-binding domain"/>
    <property type="match status" value="1"/>
</dbReference>
<name>A0A6A8GWW3_9LACO</name>
<comment type="caution">
    <text evidence="1">The sequence shown here is derived from an EMBL/GenBank/DDBJ whole genome shotgun (WGS) entry which is preliminary data.</text>
</comment>
<dbReference type="RefSeq" id="WP_154236882.1">
    <property type="nucleotide sequence ID" value="NZ_JBCOVJ010000174.1"/>
</dbReference>
<protein>
    <recommendedName>
        <fullName evidence="2">Deacetylase sirtuin-type domain-containing protein</fullName>
    </recommendedName>
</protein>
<accession>A0A6A8GWW3</accession>
<proteinExistence type="predicted"/>
<evidence type="ECO:0008006" key="2">
    <source>
        <dbReference type="Google" id="ProtNLM"/>
    </source>
</evidence>
<gene>
    <name evidence="1" type="ORF">GKC89_04930</name>
</gene>
<reference evidence="1" key="1">
    <citation type="journal article" date="2019" name="Nat. Med.">
        <title>A library of human gut bacterial isolates paired with longitudinal multiomics data enables mechanistic microbiome research.</title>
        <authorList>
            <person name="Poyet M."/>
            <person name="Groussin M."/>
            <person name="Gibbons S.M."/>
            <person name="Avila-Pacheco J."/>
            <person name="Jiang X."/>
            <person name="Kearney S.M."/>
            <person name="Perrotta A.R."/>
            <person name="Berdy B."/>
            <person name="Zhao S."/>
            <person name="Lieberman T.D."/>
            <person name="Swanson P.K."/>
            <person name="Smith M."/>
            <person name="Roesemann S."/>
            <person name="Alexander J.E."/>
            <person name="Rich S.A."/>
            <person name="Livny J."/>
            <person name="Vlamakis H."/>
            <person name="Clish C."/>
            <person name="Bullock K."/>
            <person name="Deik A."/>
            <person name="Scott J."/>
            <person name="Pierce K.A."/>
            <person name="Xavier R.J."/>
            <person name="Alm E.J."/>
        </authorList>
    </citation>
    <scope>NUCLEOTIDE SEQUENCE</scope>
    <source>
        <strain evidence="1">BIOML-A18</strain>
    </source>
</reference>
<organism evidence="1">
    <name type="scientific">Ligilactobacillus ruminis</name>
    <dbReference type="NCBI Taxonomy" id="1623"/>
    <lineage>
        <taxon>Bacteria</taxon>
        <taxon>Bacillati</taxon>
        <taxon>Bacillota</taxon>
        <taxon>Bacilli</taxon>
        <taxon>Lactobacillales</taxon>
        <taxon>Lactobacillaceae</taxon>
        <taxon>Ligilactobacillus</taxon>
    </lineage>
</organism>
<dbReference type="InterPro" id="IPR029035">
    <property type="entry name" value="DHS-like_NAD/FAD-binding_dom"/>
</dbReference>